<dbReference type="InterPro" id="IPR002350">
    <property type="entry name" value="Kazal_dom"/>
</dbReference>
<evidence type="ECO:0000256" key="8">
    <source>
        <dbReference type="RuleBase" id="RU362056"/>
    </source>
</evidence>
<feature type="transmembrane region" description="Helical" evidence="8">
    <location>
        <begin position="334"/>
        <end position="359"/>
    </location>
</feature>
<evidence type="ECO:0000256" key="4">
    <source>
        <dbReference type="ARBA" id="ARBA00022692"/>
    </source>
</evidence>
<dbReference type="Gene3D" id="1.20.1250.20">
    <property type="entry name" value="MFS general substrate transporter like domains"/>
    <property type="match status" value="1"/>
</dbReference>
<name>A0ABM4BT17_HYDVU</name>
<organism evidence="11 12">
    <name type="scientific">Hydra vulgaris</name>
    <name type="common">Hydra</name>
    <name type="synonym">Hydra attenuata</name>
    <dbReference type="NCBI Taxonomy" id="6087"/>
    <lineage>
        <taxon>Eukaryota</taxon>
        <taxon>Metazoa</taxon>
        <taxon>Cnidaria</taxon>
        <taxon>Hydrozoa</taxon>
        <taxon>Hydroidolina</taxon>
        <taxon>Anthoathecata</taxon>
        <taxon>Aplanulata</taxon>
        <taxon>Hydridae</taxon>
        <taxon>Hydra</taxon>
    </lineage>
</organism>
<evidence type="ECO:0000259" key="9">
    <source>
        <dbReference type="PROSITE" id="PS50850"/>
    </source>
</evidence>
<feature type="transmembrane region" description="Helical" evidence="8">
    <location>
        <begin position="607"/>
        <end position="626"/>
    </location>
</feature>
<feature type="transmembrane region" description="Helical" evidence="8">
    <location>
        <begin position="514"/>
        <end position="537"/>
    </location>
</feature>
<evidence type="ECO:0000256" key="1">
    <source>
        <dbReference type="ARBA" id="ARBA00004651"/>
    </source>
</evidence>
<evidence type="ECO:0000256" key="3">
    <source>
        <dbReference type="ARBA" id="ARBA00022475"/>
    </source>
</evidence>
<dbReference type="Pfam" id="PF03137">
    <property type="entry name" value="OATP"/>
    <property type="match status" value="1"/>
</dbReference>
<feature type="transmembrane region" description="Helical" evidence="8">
    <location>
        <begin position="178"/>
        <end position="201"/>
    </location>
</feature>
<keyword evidence="4 8" id="KW-0812">Transmembrane</keyword>
<comment type="subcellular location">
    <subcellularLocation>
        <location evidence="1 8">Cell membrane</location>
        <topology evidence="1 8">Multi-pass membrane protein</topology>
    </subcellularLocation>
</comment>
<dbReference type="InterPro" id="IPR036259">
    <property type="entry name" value="MFS_trans_sf"/>
</dbReference>
<gene>
    <name evidence="12 13" type="primary">LOC100197310</name>
</gene>
<dbReference type="PROSITE" id="PS51465">
    <property type="entry name" value="KAZAL_2"/>
    <property type="match status" value="1"/>
</dbReference>
<evidence type="ECO:0000256" key="5">
    <source>
        <dbReference type="ARBA" id="ARBA00022989"/>
    </source>
</evidence>
<dbReference type="RefSeq" id="XP_065652304.1">
    <property type="nucleotide sequence ID" value="XM_065796232.1"/>
</dbReference>
<feature type="transmembrane region" description="Helical" evidence="8">
    <location>
        <begin position="123"/>
        <end position="144"/>
    </location>
</feature>
<dbReference type="NCBIfam" id="TIGR00805">
    <property type="entry name" value="oat"/>
    <property type="match status" value="1"/>
</dbReference>
<keyword evidence="11" id="KW-1185">Reference proteome</keyword>
<feature type="transmembrane region" description="Helical" evidence="8">
    <location>
        <begin position="221"/>
        <end position="245"/>
    </location>
</feature>
<evidence type="ECO:0000256" key="6">
    <source>
        <dbReference type="ARBA" id="ARBA00023136"/>
    </source>
</evidence>
<accession>A0ABM4BT17</accession>
<evidence type="ECO:0000256" key="7">
    <source>
        <dbReference type="ARBA" id="ARBA00023157"/>
    </source>
</evidence>
<evidence type="ECO:0000313" key="12">
    <source>
        <dbReference type="RefSeq" id="XP_065652303.1"/>
    </source>
</evidence>
<feature type="transmembrane region" description="Helical" evidence="8">
    <location>
        <begin position="265"/>
        <end position="291"/>
    </location>
</feature>
<dbReference type="PANTHER" id="PTHR11388">
    <property type="entry name" value="ORGANIC ANION TRANSPORTER"/>
    <property type="match status" value="1"/>
</dbReference>
<comment type="similarity">
    <text evidence="2 8">Belongs to the organo anion transporter (TC 2.A.60) family.</text>
</comment>
<dbReference type="InterPro" id="IPR004156">
    <property type="entry name" value="OATP"/>
</dbReference>
<feature type="transmembrane region" description="Helical" evidence="8">
    <location>
        <begin position="371"/>
        <end position="392"/>
    </location>
</feature>
<dbReference type="Proteomes" id="UP001652625">
    <property type="component" value="Chromosome 04"/>
</dbReference>
<evidence type="ECO:0000259" key="10">
    <source>
        <dbReference type="PROSITE" id="PS51465"/>
    </source>
</evidence>
<dbReference type="RefSeq" id="XP_065652303.1">
    <property type="nucleotide sequence ID" value="XM_065796231.1"/>
</dbReference>
<evidence type="ECO:0000313" key="11">
    <source>
        <dbReference type="Proteomes" id="UP001652625"/>
    </source>
</evidence>
<reference evidence="12 13" key="1">
    <citation type="submission" date="2025-05" db="UniProtKB">
        <authorList>
            <consortium name="RefSeq"/>
        </authorList>
    </citation>
    <scope>IDENTIFICATION</scope>
</reference>
<keyword evidence="7" id="KW-1015">Disulfide bond</keyword>
<keyword evidence="5 8" id="KW-1133">Transmembrane helix</keyword>
<keyword evidence="8" id="KW-0406">Ion transport</keyword>
<dbReference type="SUPFAM" id="SSF103473">
    <property type="entry name" value="MFS general substrate transporter"/>
    <property type="match status" value="1"/>
</dbReference>
<feature type="domain" description="Kazal-like" evidence="10">
    <location>
        <begin position="444"/>
        <end position="497"/>
    </location>
</feature>
<keyword evidence="8" id="KW-0813">Transport</keyword>
<evidence type="ECO:0000256" key="2">
    <source>
        <dbReference type="ARBA" id="ARBA00009657"/>
    </source>
</evidence>
<keyword evidence="6 8" id="KW-0472">Membrane</keyword>
<feature type="domain" description="Major facilitator superfamily (MFS) profile" evidence="9">
    <location>
        <begin position="56"/>
        <end position="630"/>
    </location>
</feature>
<protein>
    <recommendedName>
        <fullName evidence="8">Solute carrier organic anion transporter family member</fullName>
    </recommendedName>
</protein>
<sequence>MFDNPVFQDADAEKQFEDILFSDVESVVEPVIDVYKYGWGRFSGSSLQKLNKPSFLIVVLCICSLSQGLVITGVTFTAITSIEKQYGLKSTESGLLLSVTYDAAYGICCLFVSYIGHNHKPRFIAAGMLVMACGCFITTIPKYIVGSYTAGVQISTDFCQISSNYTVPETTCNEGTLWYYKGLFALGFVLMGIGATPLYTLAPAHIEEVTHRGQGSLYLGIYYAAAVIGPAVGFIIGLPILNTWVDIKQPTNSALTTQDGNWVGAWWIGFLIGAGILLIPIFPMLGFPRIFSDSKEIRKKKNELEDTTEEDQTLRHDLKSIWPSIKNLLKNKSFLFITLATASESLATGGFATFLSKFIETQFFLPASQSSLYTGIIVIPGAAGGIIFGGYLSKRYSWSCQSTLKYSAVIALVATALTATVFIGCNGREVVGVEIPYYNSMVSVSLENQCNIDCNCNKKYKPVCSVEDQQTFYSPCYAGCSKINFLDGMYHNCTCLPPNVTKVIESRCTPSCKLFPLFAVCAFFLMIFTFLNNVPVLNATFRVVPADLGSFAMGFQQVFVRFLGFIPAPTIFGKLIDSSCKLWEIDECSGETANCLEYDNTDFRLNLFLIAVVVKFLAALFLFLAYKFYKLPTKQSSALPSSNNIAVIHYE</sequence>
<dbReference type="InterPro" id="IPR020846">
    <property type="entry name" value="MFS_dom"/>
</dbReference>
<dbReference type="GeneID" id="100197310"/>
<keyword evidence="3" id="KW-1003">Cell membrane</keyword>
<dbReference type="PROSITE" id="PS50850">
    <property type="entry name" value="MFS"/>
    <property type="match status" value="1"/>
</dbReference>
<feature type="transmembrane region" description="Helical" evidence="8">
    <location>
        <begin position="55"/>
        <end position="82"/>
    </location>
</feature>
<proteinExistence type="inferred from homology"/>
<evidence type="ECO:0000313" key="13">
    <source>
        <dbReference type="RefSeq" id="XP_065652304.1"/>
    </source>
</evidence>
<dbReference type="PANTHER" id="PTHR11388:SF100">
    <property type="entry name" value="SOLUTE CARRIER ORGANIC ANION TRANSPORTER FAMILY MEMBER 4A1"/>
    <property type="match status" value="1"/>
</dbReference>
<feature type="transmembrane region" description="Helical" evidence="8">
    <location>
        <begin position="94"/>
        <end position="116"/>
    </location>
</feature>
<feature type="transmembrane region" description="Helical" evidence="8">
    <location>
        <begin position="558"/>
        <end position="576"/>
    </location>
</feature>
<feature type="transmembrane region" description="Helical" evidence="8">
    <location>
        <begin position="404"/>
        <end position="424"/>
    </location>
</feature>